<keyword evidence="3" id="KW-0804">Transcription</keyword>
<dbReference type="STRING" id="906968.Trebr_1711"/>
<dbReference type="RefSeq" id="WP_013758838.1">
    <property type="nucleotide sequence ID" value="NC_015500.1"/>
</dbReference>
<dbReference type="InterPro" id="IPR014757">
    <property type="entry name" value="Tscrpt_reg_IclR_C"/>
</dbReference>
<feature type="domain" description="HTH iclR-type" evidence="4">
    <location>
        <begin position="14"/>
        <end position="74"/>
    </location>
</feature>
<gene>
    <name evidence="6" type="ordered locus">Trebr_1711</name>
</gene>
<dbReference type="InterPro" id="IPR050707">
    <property type="entry name" value="HTH_MetabolicPath_Reg"/>
</dbReference>
<dbReference type="Pfam" id="PF01614">
    <property type="entry name" value="IclR_C"/>
    <property type="match status" value="1"/>
</dbReference>
<dbReference type="PANTHER" id="PTHR30136">
    <property type="entry name" value="HELIX-TURN-HELIX TRANSCRIPTIONAL REGULATOR, ICLR FAMILY"/>
    <property type="match status" value="1"/>
</dbReference>
<dbReference type="Proteomes" id="UP000006546">
    <property type="component" value="Chromosome"/>
</dbReference>
<evidence type="ECO:0000313" key="6">
    <source>
        <dbReference type="EMBL" id="AEE17133.1"/>
    </source>
</evidence>
<reference evidence="7" key="1">
    <citation type="submission" date="2011-04" db="EMBL/GenBank/DDBJ databases">
        <title>The complete genome of Treponema brennaborense DSM 12168.</title>
        <authorList>
            <person name="Lucas S."/>
            <person name="Han J."/>
            <person name="Lapidus A."/>
            <person name="Bruce D."/>
            <person name="Goodwin L."/>
            <person name="Pitluck S."/>
            <person name="Peters L."/>
            <person name="Kyrpides N."/>
            <person name="Mavromatis K."/>
            <person name="Ivanova N."/>
            <person name="Mikhailova N."/>
            <person name="Pagani I."/>
            <person name="Teshima H."/>
            <person name="Detter J.C."/>
            <person name="Tapia R."/>
            <person name="Han C."/>
            <person name="Land M."/>
            <person name="Hauser L."/>
            <person name="Markowitz V."/>
            <person name="Cheng J.-F."/>
            <person name="Hugenholtz P."/>
            <person name="Woyke T."/>
            <person name="Wu D."/>
            <person name="Gronow S."/>
            <person name="Wellnitz S."/>
            <person name="Brambilla E."/>
            <person name="Klenk H.-P."/>
            <person name="Eisen J.A."/>
        </authorList>
    </citation>
    <scope>NUCLEOTIDE SEQUENCE [LARGE SCALE GENOMIC DNA]</scope>
    <source>
        <strain evidence="7">DSM 12168 / CIP 105900 / DD5/3</strain>
    </source>
</reference>
<dbReference type="GO" id="GO:0003677">
    <property type="term" value="F:DNA binding"/>
    <property type="evidence" value="ECO:0007669"/>
    <property type="project" value="UniProtKB-KW"/>
</dbReference>
<evidence type="ECO:0000256" key="1">
    <source>
        <dbReference type="ARBA" id="ARBA00023015"/>
    </source>
</evidence>
<dbReference type="SUPFAM" id="SSF46785">
    <property type="entry name" value="Winged helix' DNA-binding domain"/>
    <property type="match status" value="1"/>
</dbReference>
<feature type="domain" description="IclR-ED" evidence="5">
    <location>
        <begin position="75"/>
        <end position="264"/>
    </location>
</feature>
<dbReference type="HOGENOM" id="CLU_062618_7_1_12"/>
<dbReference type="EMBL" id="CP002696">
    <property type="protein sequence ID" value="AEE17133.1"/>
    <property type="molecule type" value="Genomic_DNA"/>
</dbReference>
<dbReference type="GO" id="GO:0045892">
    <property type="term" value="P:negative regulation of DNA-templated transcription"/>
    <property type="evidence" value="ECO:0007669"/>
    <property type="project" value="TreeGrafter"/>
</dbReference>
<keyword evidence="1" id="KW-0805">Transcription regulation</keyword>
<dbReference type="SUPFAM" id="SSF55781">
    <property type="entry name" value="GAF domain-like"/>
    <property type="match status" value="1"/>
</dbReference>
<dbReference type="Gene3D" id="3.30.450.40">
    <property type="match status" value="1"/>
</dbReference>
<evidence type="ECO:0000259" key="5">
    <source>
        <dbReference type="PROSITE" id="PS51078"/>
    </source>
</evidence>
<dbReference type="PROSITE" id="PS51078">
    <property type="entry name" value="ICLR_ED"/>
    <property type="match status" value="1"/>
</dbReference>
<dbReference type="GO" id="GO:0003700">
    <property type="term" value="F:DNA-binding transcription factor activity"/>
    <property type="evidence" value="ECO:0007669"/>
    <property type="project" value="TreeGrafter"/>
</dbReference>
<dbReference type="eggNOG" id="COG1414">
    <property type="taxonomic scope" value="Bacteria"/>
</dbReference>
<dbReference type="PANTHER" id="PTHR30136:SF7">
    <property type="entry name" value="HTH-TYPE TRANSCRIPTIONAL REGULATOR KDGR-RELATED"/>
    <property type="match status" value="1"/>
</dbReference>
<keyword evidence="2" id="KW-0238">DNA-binding</keyword>
<accession>F4LQ55</accession>
<name>F4LQ55_TREBD</name>
<dbReference type="SMART" id="SM00346">
    <property type="entry name" value="HTH_ICLR"/>
    <property type="match status" value="1"/>
</dbReference>
<evidence type="ECO:0000256" key="3">
    <source>
        <dbReference type="ARBA" id="ARBA00023163"/>
    </source>
</evidence>
<dbReference type="KEGG" id="tbe:Trebr_1711"/>
<evidence type="ECO:0000259" key="4">
    <source>
        <dbReference type="PROSITE" id="PS51077"/>
    </source>
</evidence>
<sequence length="267" mass="30111">MSDHKNQSGQEPSVSAAERTMLILETIAGSNRCNLEELSAKCALPKATVYRFLQTLAMLGYVRRDEYDRYSLTLKMFSVGSQGLEQTDLVSAAKSAARQLSEFTGETVHVAKQEGNSAVYILKMESKHTIRMYSRVGKHIPLHCTAMGKLFLAYMPQEERDMRLEQITDETTGQFTRYTPRTLCTQNELRAELEHIRIRGIARDKEEHEEGITCIAAPVFEHGGQITAAVSVSFPLFRFDENRLAEYTGAVKKAAEEISRNCGYTKR</sequence>
<evidence type="ECO:0000256" key="2">
    <source>
        <dbReference type="ARBA" id="ARBA00023125"/>
    </source>
</evidence>
<dbReference type="InterPro" id="IPR029016">
    <property type="entry name" value="GAF-like_dom_sf"/>
</dbReference>
<keyword evidence="7" id="KW-1185">Reference proteome</keyword>
<dbReference type="InterPro" id="IPR036390">
    <property type="entry name" value="WH_DNA-bd_sf"/>
</dbReference>
<protein>
    <submittedName>
        <fullName evidence="6">Transcriptional regulator, IclR family</fullName>
    </submittedName>
</protein>
<dbReference type="InterPro" id="IPR005471">
    <property type="entry name" value="Tscrpt_reg_IclR_N"/>
</dbReference>
<dbReference type="AlphaFoldDB" id="F4LQ55"/>
<dbReference type="Pfam" id="PF09339">
    <property type="entry name" value="HTH_IclR"/>
    <property type="match status" value="1"/>
</dbReference>
<evidence type="ECO:0000313" key="7">
    <source>
        <dbReference type="Proteomes" id="UP000006546"/>
    </source>
</evidence>
<organism evidence="6 7">
    <name type="scientific">Treponema brennaborense (strain DSM 12168 / CIP 105900 / DD5/3)</name>
    <dbReference type="NCBI Taxonomy" id="906968"/>
    <lineage>
        <taxon>Bacteria</taxon>
        <taxon>Pseudomonadati</taxon>
        <taxon>Spirochaetota</taxon>
        <taxon>Spirochaetia</taxon>
        <taxon>Spirochaetales</taxon>
        <taxon>Treponemataceae</taxon>
        <taxon>Treponema</taxon>
    </lineage>
</organism>
<proteinExistence type="predicted"/>
<dbReference type="Gene3D" id="1.10.10.10">
    <property type="entry name" value="Winged helix-like DNA-binding domain superfamily/Winged helix DNA-binding domain"/>
    <property type="match status" value="1"/>
</dbReference>
<dbReference type="PROSITE" id="PS51077">
    <property type="entry name" value="HTH_ICLR"/>
    <property type="match status" value="1"/>
</dbReference>
<dbReference type="InterPro" id="IPR036388">
    <property type="entry name" value="WH-like_DNA-bd_sf"/>
</dbReference>